<evidence type="ECO:0000259" key="6">
    <source>
        <dbReference type="Pfam" id="PF21621"/>
    </source>
</evidence>
<evidence type="ECO:0000256" key="4">
    <source>
        <dbReference type="ARBA" id="ARBA00030762"/>
    </source>
</evidence>
<dbReference type="Pfam" id="PF21621">
    <property type="entry name" value="MPI_cupin_dom"/>
    <property type="match status" value="1"/>
</dbReference>
<sequence length="373" mass="42300">MNVSTIKIDGSQPIKLSPTRSWRTYLGGKLLDELHGIRDPKDSRYPEEWMMSIVSTNRNADRQHLKEEGLSKLDLPDRDISLKDLVDKNPVEFLGEKHVEKFGKQTGVLVKLIDTAERLIIQTHPDKKQAQELFNSLYGKTECWHFVGGREIGGELPHVYMGFKPGVNREQWKALFDEQDVQGMLDCLHKYYVQPGDTFLIEAGIPHAIGSGCLLVEIQEPSDITIRLEKTSPSGLQIDDFLIHQGLGYEKMFDIFKYDTFTREETLENWRVAPEIVLESEGSKEIELIGYKRTPYFRMTQIEVNTKAEVQGQGVFSGLYILSGNAMVITGEDHLSVKKGDQLFIPAKVSSFIIVNSGNEQVKALRLFGPEVK</sequence>
<dbReference type="InterPro" id="IPR049071">
    <property type="entry name" value="MPI_cupin_dom"/>
</dbReference>
<evidence type="ECO:0000313" key="7">
    <source>
        <dbReference type="EMBL" id="NYE05692.1"/>
    </source>
</evidence>
<gene>
    <name evidence="7" type="ORF">F4694_002445</name>
</gene>
<dbReference type="InterPro" id="IPR051804">
    <property type="entry name" value="Carb_Metab_Reg_Kinase/Isom"/>
</dbReference>
<dbReference type="AlphaFoldDB" id="A0A852TA74"/>
<proteinExistence type="predicted"/>
<dbReference type="InterPro" id="IPR011051">
    <property type="entry name" value="RmlC_Cupin_sf"/>
</dbReference>
<name>A0A852TA74_9BACI</name>
<feature type="domain" description="Mannose-6-phosphate isomerase cupin" evidence="6">
    <location>
        <begin position="293"/>
        <end position="355"/>
    </location>
</feature>
<dbReference type="InterPro" id="IPR046457">
    <property type="entry name" value="PMI_typeI_cat"/>
</dbReference>
<evidence type="ECO:0000256" key="2">
    <source>
        <dbReference type="ARBA" id="ARBA00022833"/>
    </source>
</evidence>
<comment type="caution">
    <text evidence="7">The sequence shown here is derived from an EMBL/GenBank/DDBJ whole genome shotgun (WGS) entry which is preliminary data.</text>
</comment>
<feature type="domain" description="Phosphomannose isomerase type I catalytic" evidence="5">
    <location>
        <begin position="76"/>
        <end position="134"/>
    </location>
</feature>
<dbReference type="PANTHER" id="PTHR42742:SF3">
    <property type="entry name" value="FRUCTOKINASE"/>
    <property type="match status" value="1"/>
</dbReference>
<evidence type="ECO:0000256" key="1">
    <source>
        <dbReference type="ARBA" id="ARBA00022723"/>
    </source>
</evidence>
<accession>A0A852TA74</accession>
<dbReference type="Gene3D" id="2.60.120.10">
    <property type="entry name" value="Jelly Rolls"/>
    <property type="match status" value="2"/>
</dbReference>
<dbReference type="SUPFAM" id="SSF51182">
    <property type="entry name" value="RmlC-like cupins"/>
    <property type="match status" value="1"/>
</dbReference>
<keyword evidence="7" id="KW-0413">Isomerase</keyword>
<evidence type="ECO:0000256" key="3">
    <source>
        <dbReference type="ARBA" id="ARBA00029741"/>
    </source>
</evidence>
<protein>
    <recommendedName>
        <fullName evidence="3">Phosphohexomutase</fullName>
    </recommendedName>
    <alternativeName>
        <fullName evidence="4">Phosphomannose isomerase</fullName>
    </alternativeName>
</protein>
<reference evidence="8" key="1">
    <citation type="submission" date="2020-07" db="EMBL/GenBank/DDBJ databases">
        <authorList>
            <person name="Partida-Martinez L."/>
            <person name="Huntemann M."/>
            <person name="Clum A."/>
            <person name="Wang J."/>
            <person name="Palaniappan K."/>
            <person name="Ritter S."/>
            <person name="Chen I.-M."/>
            <person name="Stamatis D."/>
            <person name="Reddy T."/>
            <person name="O'Malley R."/>
            <person name="Daum C."/>
            <person name="Shapiro N."/>
            <person name="Ivanova N."/>
            <person name="Kyrpides N."/>
            <person name="Woyke T."/>
        </authorList>
    </citation>
    <scope>NUCLEOTIDE SEQUENCE [LARGE SCALE GENOMIC DNA]</scope>
    <source>
        <strain evidence="8">AT2.8</strain>
    </source>
</reference>
<reference evidence="8" key="2">
    <citation type="submission" date="2020-08" db="EMBL/GenBank/DDBJ databases">
        <title>The Agave Microbiome: Exploring the role of microbial communities in plant adaptations to desert environments.</title>
        <authorList>
            <person name="Partida-Martinez L.P."/>
        </authorList>
    </citation>
    <scope>NUCLEOTIDE SEQUENCE [LARGE SCALE GENOMIC DNA]</scope>
    <source>
        <strain evidence="8">AT2.8</strain>
    </source>
</reference>
<evidence type="ECO:0000313" key="8">
    <source>
        <dbReference type="Proteomes" id="UP000548423"/>
    </source>
</evidence>
<keyword evidence="1" id="KW-0479">Metal-binding</keyword>
<dbReference type="GO" id="GO:0008270">
    <property type="term" value="F:zinc ion binding"/>
    <property type="evidence" value="ECO:0007669"/>
    <property type="project" value="InterPro"/>
</dbReference>
<organism evidence="7 8">
    <name type="scientific">Neobacillus niacini</name>
    <dbReference type="NCBI Taxonomy" id="86668"/>
    <lineage>
        <taxon>Bacteria</taxon>
        <taxon>Bacillati</taxon>
        <taxon>Bacillota</taxon>
        <taxon>Bacilli</taxon>
        <taxon>Bacillales</taxon>
        <taxon>Bacillaceae</taxon>
        <taxon>Neobacillus</taxon>
    </lineage>
</organism>
<dbReference type="PANTHER" id="PTHR42742">
    <property type="entry name" value="TRANSCRIPTIONAL REPRESSOR MPRA"/>
    <property type="match status" value="1"/>
</dbReference>
<dbReference type="InterPro" id="IPR014710">
    <property type="entry name" value="RmlC-like_jellyroll"/>
</dbReference>
<dbReference type="Pfam" id="PF20511">
    <property type="entry name" value="PMI_typeI_cat"/>
    <property type="match status" value="1"/>
</dbReference>
<dbReference type="GO" id="GO:0004476">
    <property type="term" value="F:mannose-6-phosphate isomerase activity"/>
    <property type="evidence" value="ECO:0007669"/>
    <property type="project" value="InterPro"/>
</dbReference>
<keyword evidence="2" id="KW-0862">Zinc</keyword>
<dbReference type="CDD" id="cd07010">
    <property type="entry name" value="cupin_PMI_type_I_N_bac"/>
    <property type="match status" value="1"/>
</dbReference>
<dbReference type="Proteomes" id="UP000548423">
    <property type="component" value="Unassembled WGS sequence"/>
</dbReference>
<dbReference type="EMBL" id="JACCBX010000004">
    <property type="protein sequence ID" value="NYE05692.1"/>
    <property type="molecule type" value="Genomic_DNA"/>
</dbReference>
<evidence type="ECO:0000259" key="5">
    <source>
        <dbReference type="Pfam" id="PF20511"/>
    </source>
</evidence>